<accession>A0A3M7S874</accession>
<protein>
    <submittedName>
        <fullName evidence="1">Uncharacterized protein</fullName>
    </submittedName>
</protein>
<name>A0A3M7S874_BRAPC</name>
<dbReference type="Proteomes" id="UP000276133">
    <property type="component" value="Unassembled WGS sequence"/>
</dbReference>
<reference evidence="1 2" key="1">
    <citation type="journal article" date="2018" name="Sci. Rep.">
        <title>Genomic signatures of local adaptation to the degree of environmental predictability in rotifers.</title>
        <authorList>
            <person name="Franch-Gras L."/>
            <person name="Hahn C."/>
            <person name="Garcia-Roger E.M."/>
            <person name="Carmona M.J."/>
            <person name="Serra M."/>
            <person name="Gomez A."/>
        </authorList>
    </citation>
    <scope>NUCLEOTIDE SEQUENCE [LARGE SCALE GENOMIC DNA]</scope>
    <source>
        <strain evidence="1">HYR1</strain>
    </source>
</reference>
<evidence type="ECO:0000313" key="1">
    <source>
        <dbReference type="EMBL" id="RNA32023.1"/>
    </source>
</evidence>
<gene>
    <name evidence="1" type="ORF">BpHYR1_049492</name>
</gene>
<dbReference type="AlphaFoldDB" id="A0A3M7S874"/>
<organism evidence="1 2">
    <name type="scientific">Brachionus plicatilis</name>
    <name type="common">Marine rotifer</name>
    <name type="synonym">Brachionus muelleri</name>
    <dbReference type="NCBI Taxonomy" id="10195"/>
    <lineage>
        <taxon>Eukaryota</taxon>
        <taxon>Metazoa</taxon>
        <taxon>Spiralia</taxon>
        <taxon>Gnathifera</taxon>
        <taxon>Rotifera</taxon>
        <taxon>Eurotatoria</taxon>
        <taxon>Monogononta</taxon>
        <taxon>Pseudotrocha</taxon>
        <taxon>Ploima</taxon>
        <taxon>Brachionidae</taxon>
        <taxon>Brachionus</taxon>
    </lineage>
</organism>
<proteinExistence type="predicted"/>
<evidence type="ECO:0000313" key="2">
    <source>
        <dbReference type="Proteomes" id="UP000276133"/>
    </source>
</evidence>
<sequence length="96" mass="11367">MDTEKKFDENKNIFLNNYEFWCIFKAKKKIRSDEMANPGDTTRLLSCKSKSILKRQSNVNEDRLRSYLDLTRFKGFILGLKPKIKSAIFMYSNCIE</sequence>
<keyword evidence="2" id="KW-1185">Reference proteome</keyword>
<dbReference type="EMBL" id="REGN01001864">
    <property type="protein sequence ID" value="RNA32023.1"/>
    <property type="molecule type" value="Genomic_DNA"/>
</dbReference>
<comment type="caution">
    <text evidence="1">The sequence shown here is derived from an EMBL/GenBank/DDBJ whole genome shotgun (WGS) entry which is preliminary data.</text>
</comment>